<evidence type="ECO:0000256" key="1">
    <source>
        <dbReference type="SAM" id="Phobius"/>
    </source>
</evidence>
<feature type="transmembrane region" description="Helical" evidence="1">
    <location>
        <begin position="65"/>
        <end position="83"/>
    </location>
</feature>
<sequence length="122" mass="13831">SVLILPVAIVIALFSHEILLIWTQNQATADKTYLLASILICGTALNGLMNLPYALQLAFGWTRLSLFKTLIAVILLVPLIIYMTTHYGATGAAIAWLVLNMSMFFFEIPIMHRRLLRKEKWR</sequence>
<feature type="non-terminal residue" evidence="2">
    <location>
        <position position="1"/>
    </location>
</feature>
<comment type="caution">
    <text evidence="2">The sequence shown here is derived from an EMBL/GenBank/DDBJ whole genome shotgun (WGS) entry which is preliminary data.</text>
</comment>
<feature type="transmembrane region" description="Helical" evidence="1">
    <location>
        <begin position="89"/>
        <end position="110"/>
    </location>
</feature>
<keyword evidence="1" id="KW-0812">Transmembrane</keyword>
<feature type="transmembrane region" description="Helical" evidence="1">
    <location>
        <begin position="33"/>
        <end position="53"/>
    </location>
</feature>
<gene>
    <name evidence="2" type="ORF">S03H2_39741</name>
</gene>
<dbReference type="AlphaFoldDB" id="X1H1X4"/>
<name>X1H1X4_9ZZZZ</name>
<keyword evidence="1" id="KW-1133">Transmembrane helix</keyword>
<organism evidence="2">
    <name type="scientific">marine sediment metagenome</name>
    <dbReference type="NCBI Taxonomy" id="412755"/>
    <lineage>
        <taxon>unclassified sequences</taxon>
        <taxon>metagenomes</taxon>
        <taxon>ecological metagenomes</taxon>
    </lineage>
</organism>
<accession>X1H1X4</accession>
<reference evidence="2" key="1">
    <citation type="journal article" date="2014" name="Front. Microbiol.">
        <title>High frequency of phylogenetically diverse reductive dehalogenase-homologous genes in deep subseafloor sedimentary metagenomes.</title>
        <authorList>
            <person name="Kawai M."/>
            <person name="Futagami T."/>
            <person name="Toyoda A."/>
            <person name="Takaki Y."/>
            <person name="Nishi S."/>
            <person name="Hori S."/>
            <person name="Arai W."/>
            <person name="Tsubouchi T."/>
            <person name="Morono Y."/>
            <person name="Uchiyama I."/>
            <person name="Ito T."/>
            <person name="Fujiyama A."/>
            <person name="Inagaki F."/>
            <person name="Takami H."/>
        </authorList>
    </citation>
    <scope>NUCLEOTIDE SEQUENCE</scope>
    <source>
        <strain evidence="2">Expedition CK06-06</strain>
    </source>
</reference>
<protein>
    <recommendedName>
        <fullName evidence="3">Polysaccharide biosynthesis protein C-terminal domain-containing protein</fullName>
    </recommendedName>
</protein>
<evidence type="ECO:0000313" key="2">
    <source>
        <dbReference type="EMBL" id="GAH51090.1"/>
    </source>
</evidence>
<dbReference type="EMBL" id="BARU01024596">
    <property type="protein sequence ID" value="GAH51090.1"/>
    <property type="molecule type" value="Genomic_DNA"/>
</dbReference>
<proteinExistence type="predicted"/>
<evidence type="ECO:0008006" key="3">
    <source>
        <dbReference type="Google" id="ProtNLM"/>
    </source>
</evidence>
<keyword evidence="1" id="KW-0472">Membrane</keyword>